<sequence length="167" mass="18799">MTVSVPMNAADVLTALRKHHSGAALVPEVVIHDDHPTWAELHDGHGQPYTRRIDALMFDSLERTAIEIKVSKADAARETWAKVQPWRRVCHRFVYAVPAGLIEHPPVYGCGLWWIHEPTAMYPHGRVEVRRKVSINKTPEPLPQHVVQALAYRAARVAIIKRAESAS</sequence>
<dbReference type="RefSeq" id="WP_207553964.1">
    <property type="nucleotide sequence ID" value="NZ_FVGW01000002.1"/>
</dbReference>
<proteinExistence type="predicted"/>
<protein>
    <submittedName>
        <fullName evidence="1">Uncharacterized protein</fullName>
    </submittedName>
</protein>
<reference evidence="1 2" key="1">
    <citation type="submission" date="2016-11" db="EMBL/GenBank/DDBJ databases">
        <authorList>
            <consortium name="Pathogen Informatics"/>
        </authorList>
    </citation>
    <scope>NUCLEOTIDE SEQUENCE [LARGE SCALE GENOMIC DNA]</scope>
    <source>
        <strain evidence="1 2">911</strain>
    </source>
</reference>
<evidence type="ECO:0000313" key="2">
    <source>
        <dbReference type="Proteomes" id="UP000190074"/>
    </source>
</evidence>
<evidence type="ECO:0000313" key="1">
    <source>
        <dbReference type="EMBL" id="SKL83003.1"/>
    </source>
</evidence>
<dbReference type="EMBL" id="FVGW01000002">
    <property type="protein sequence ID" value="SKL83003.1"/>
    <property type="molecule type" value="Genomic_DNA"/>
</dbReference>
<organism evidence="1 2">
    <name type="scientific">Mycobacteroides abscessus subsp. massiliense</name>
    <dbReference type="NCBI Taxonomy" id="1962118"/>
    <lineage>
        <taxon>Bacteria</taxon>
        <taxon>Bacillati</taxon>
        <taxon>Actinomycetota</taxon>
        <taxon>Actinomycetes</taxon>
        <taxon>Mycobacteriales</taxon>
        <taxon>Mycobacteriaceae</taxon>
        <taxon>Mycobacteroides</taxon>
        <taxon>Mycobacteroides abscessus</taxon>
    </lineage>
</organism>
<name>A0A1U0TGP9_9MYCO</name>
<dbReference type="AlphaFoldDB" id="A0A1U0TGP9"/>
<dbReference type="Proteomes" id="UP000190074">
    <property type="component" value="Unassembled WGS sequence"/>
</dbReference>
<gene>
    <name evidence="1" type="ORF">SAMEA2259716_01776</name>
</gene>
<accession>A0A1U0TGP9</accession>